<reference evidence="8 9" key="1">
    <citation type="submission" date="2015-01" db="EMBL/GenBank/DDBJ databases">
        <title>Evolution of Trichinella species and genotypes.</title>
        <authorList>
            <person name="Korhonen P.K."/>
            <person name="Edoardo P."/>
            <person name="Giuseppe L.R."/>
            <person name="Gasser R.B."/>
        </authorList>
    </citation>
    <scope>NUCLEOTIDE SEQUENCE [LARGE SCALE GENOMIC DNA]</scope>
    <source>
        <strain evidence="8">ISS417</strain>
    </source>
</reference>
<evidence type="ECO:0000256" key="1">
    <source>
        <dbReference type="ARBA" id="ARBA00004046"/>
    </source>
</evidence>
<gene>
    <name evidence="8" type="primary">MRTO4</name>
    <name evidence="8" type="ORF">T05_3847</name>
</gene>
<dbReference type="GO" id="GO:0006364">
    <property type="term" value="P:rRNA processing"/>
    <property type="evidence" value="ECO:0007669"/>
    <property type="project" value="TreeGrafter"/>
</dbReference>
<keyword evidence="6" id="KW-0690">Ribosome biogenesis</keyword>
<organism evidence="8 9">
    <name type="scientific">Trichinella murrelli</name>
    <dbReference type="NCBI Taxonomy" id="144512"/>
    <lineage>
        <taxon>Eukaryota</taxon>
        <taxon>Metazoa</taxon>
        <taxon>Ecdysozoa</taxon>
        <taxon>Nematoda</taxon>
        <taxon>Enoplea</taxon>
        <taxon>Dorylaimia</taxon>
        <taxon>Trichinellida</taxon>
        <taxon>Trichinellidae</taxon>
        <taxon>Trichinella</taxon>
    </lineage>
</organism>
<sequence length="229" mass="26200">LSNLKMPRSKRDKEVSLTVVKKKGREGKEKLVEEVRRCIDAYKSILVFSVESFRTAQMNQVRHVFKENSRFFFGRNKVLAIALGRIPSEEYRENLCKLSSVLVGQRGLMFSNLSVDDVIRNLKKLEQPEFARSGNKATETITIPAGPLEQFQFTIEPLLRKLGLPVTLEKGVVIMEKDFVVCKKDCVLTPEQAKILEHFGIKLAKFKLNPILAWYDDGTVRKLSKQKKS</sequence>
<evidence type="ECO:0000259" key="7">
    <source>
        <dbReference type="Pfam" id="PF17777"/>
    </source>
</evidence>
<evidence type="ECO:0000313" key="9">
    <source>
        <dbReference type="Proteomes" id="UP000055048"/>
    </source>
</evidence>
<evidence type="ECO:0000256" key="2">
    <source>
        <dbReference type="ARBA" id="ARBA00008889"/>
    </source>
</evidence>
<name>A0A0V0U0J1_9BILA</name>
<dbReference type="InterPro" id="IPR051742">
    <property type="entry name" value="Ribosome_Assembly_uL10"/>
</dbReference>
<dbReference type="GO" id="GO:0005730">
    <property type="term" value="C:nucleolus"/>
    <property type="evidence" value="ECO:0007669"/>
    <property type="project" value="UniProtKB-SubCell"/>
</dbReference>
<evidence type="ECO:0000313" key="8">
    <source>
        <dbReference type="EMBL" id="KRX44757.1"/>
    </source>
</evidence>
<protein>
    <recommendedName>
        <fullName evidence="6">Ribosome assembly factor mrt4</fullName>
    </recommendedName>
</protein>
<evidence type="ECO:0000256" key="3">
    <source>
        <dbReference type="ARBA" id="ARBA00011117"/>
    </source>
</evidence>
<dbReference type="InterPro" id="IPR043141">
    <property type="entry name" value="Ribosomal_uL10-like_sf"/>
</dbReference>
<evidence type="ECO:0000256" key="5">
    <source>
        <dbReference type="ARBA" id="ARBA00023242"/>
    </source>
</evidence>
<dbReference type="GO" id="GO:0000027">
    <property type="term" value="P:ribosomal large subunit assembly"/>
    <property type="evidence" value="ECO:0007669"/>
    <property type="project" value="InterPro"/>
</dbReference>
<dbReference type="AlphaFoldDB" id="A0A0V0U0J1"/>
<dbReference type="FunFam" id="3.30.70.1730:FF:000005">
    <property type="entry name" value="Ribosome assembly factor mrt4"/>
    <property type="match status" value="1"/>
</dbReference>
<dbReference type="InterPro" id="IPR001790">
    <property type="entry name" value="Ribosomal_uL10"/>
</dbReference>
<dbReference type="Gene3D" id="3.90.105.20">
    <property type="match status" value="1"/>
</dbReference>
<dbReference type="Proteomes" id="UP000055048">
    <property type="component" value="Unassembled WGS sequence"/>
</dbReference>
<accession>A0A0V0U0J1</accession>
<comment type="subcellular location">
    <subcellularLocation>
        <location evidence="6">Cytoplasm</location>
    </subcellularLocation>
    <subcellularLocation>
        <location evidence="6">Nucleus</location>
        <location evidence="6">Nucleolus</location>
    </subcellularLocation>
</comment>
<dbReference type="GO" id="GO:0000956">
    <property type="term" value="P:nuclear-transcribed mRNA catabolic process"/>
    <property type="evidence" value="ECO:0007669"/>
    <property type="project" value="TreeGrafter"/>
</dbReference>
<dbReference type="GO" id="GO:0005737">
    <property type="term" value="C:cytoplasm"/>
    <property type="evidence" value="ECO:0007669"/>
    <property type="project" value="UniProtKB-SubCell"/>
</dbReference>
<comment type="similarity">
    <text evidence="2 6">Belongs to the universal ribosomal protein uL10 family.</text>
</comment>
<feature type="domain" description="Large ribosomal subunit protein uL10-like insertion" evidence="7">
    <location>
        <begin position="131"/>
        <end position="201"/>
    </location>
</feature>
<feature type="non-terminal residue" evidence="8">
    <location>
        <position position="1"/>
    </location>
</feature>
<comment type="function">
    <text evidence="1 6">Component of the ribosome assembly machinery. Nuclear paralog of the ribosomal protein P0, it binds pre-60S subunits at an early stage of assembly in the nucleolus, and is replaced by P0 in cytoplasmic pre-60S subunits and mature 80S ribosomes.</text>
</comment>
<dbReference type="InterPro" id="IPR033867">
    <property type="entry name" value="Mrt4"/>
</dbReference>
<evidence type="ECO:0000256" key="4">
    <source>
        <dbReference type="ARBA" id="ARBA00022490"/>
    </source>
</evidence>
<dbReference type="PANTHER" id="PTHR45841">
    <property type="entry name" value="MRNA TURNOVER PROTEIN 4 MRTO4"/>
    <property type="match status" value="1"/>
</dbReference>
<dbReference type="Pfam" id="PF17777">
    <property type="entry name" value="RL10P_insert"/>
    <property type="match status" value="1"/>
</dbReference>
<dbReference type="GO" id="GO:0030687">
    <property type="term" value="C:preribosome, large subunit precursor"/>
    <property type="evidence" value="ECO:0007669"/>
    <property type="project" value="TreeGrafter"/>
</dbReference>
<dbReference type="CDD" id="cd05796">
    <property type="entry name" value="Ribosomal_P0_like"/>
    <property type="match status" value="1"/>
</dbReference>
<dbReference type="EMBL" id="JYDJ01000089">
    <property type="protein sequence ID" value="KRX44757.1"/>
    <property type="molecule type" value="Genomic_DNA"/>
</dbReference>
<dbReference type="Pfam" id="PF00466">
    <property type="entry name" value="Ribosomal_L10"/>
    <property type="match status" value="1"/>
</dbReference>
<dbReference type="PANTHER" id="PTHR45841:SF1">
    <property type="entry name" value="MRNA TURNOVER PROTEIN 4 HOMOLOG"/>
    <property type="match status" value="1"/>
</dbReference>
<comment type="caution">
    <text evidence="8">The sequence shown here is derived from an EMBL/GenBank/DDBJ whole genome shotgun (WGS) entry which is preliminary data.</text>
</comment>
<comment type="subunit">
    <text evidence="3 6">Associates with the pre-60S ribosomal particle.</text>
</comment>
<dbReference type="Gene3D" id="3.30.70.1730">
    <property type="match status" value="1"/>
</dbReference>
<dbReference type="InterPro" id="IPR040637">
    <property type="entry name" value="Ribosomal_uL10-like_insert"/>
</dbReference>
<proteinExistence type="inferred from homology"/>
<keyword evidence="4 6" id="KW-0963">Cytoplasm</keyword>
<keyword evidence="9" id="KW-1185">Reference proteome</keyword>
<evidence type="ECO:0000256" key="6">
    <source>
        <dbReference type="RuleBase" id="RU364039"/>
    </source>
</evidence>
<dbReference type="GO" id="GO:0003723">
    <property type="term" value="F:RNA binding"/>
    <property type="evidence" value="ECO:0007669"/>
    <property type="project" value="TreeGrafter"/>
</dbReference>
<dbReference type="SUPFAM" id="SSF160369">
    <property type="entry name" value="Ribosomal protein L10-like"/>
    <property type="match status" value="1"/>
</dbReference>
<keyword evidence="5 6" id="KW-0539">Nucleus</keyword>
<dbReference type="InterPro" id="IPR043164">
    <property type="entry name" value="Ribosomal_uL10-like_insert_sf"/>
</dbReference>
<dbReference type="FunFam" id="3.90.105.20:FF:000003">
    <property type="entry name" value="Ribosome assembly factor mrt4"/>
    <property type="match status" value="1"/>
</dbReference>